<feature type="transmembrane region" description="Helical" evidence="8">
    <location>
        <begin position="407"/>
        <end position="426"/>
    </location>
</feature>
<keyword evidence="5" id="KW-0029">Amino-acid transport</keyword>
<dbReference type="PANTHER" id="PTHR43495:SF5">
    <property type="entry name" value="GAMMA-AMINOBUTYRIC ACID PERMEASE"/>
    <property type="match status" value="1"/>
</dbReference>
<evidence type="ECO:0000259" key="9">
    <source>
        <dbReference type="Pfam" id="PF00324"/>
    </source>
</evidence>
<feature type="transmembrane region" description="Helical" evidence="8">
    <location>
        <begin position="378"/>
        <end position="401"/>
    </location>
</feature>
<feature type="transmembrane region" description="Helical" evidence="8">
    <location>
        <begin position="72"/>
        <end position="91"/>
    </location>
</feature>
<evidence type="ECO:0000313" key="10">
    <source>
        <dbReference type="EMBL" id="SDY50682.1"/>
    </source>
</evidence>
<feature type="transmembrane region" description="Helical" evidence="8">
    <location>
        <begin position="265"/>
        <end position="290"/>
    </location>
</feature>
<accession>A0A1H3KEL4</accession>
<keyword evidence="7 8" id="KW-0472">Membrane</keyword>
<dbReference type="AlphaFoldDB" id="A0A1H3KEL4"/>
<comment type="subcellular location">
    <subcellularLocation>
        <location evidence="1">Membrane</location>
        <topology evidence="1">Multi-pass membrane protein</topology>
    </subcellularLocation>
</comment>
<name>A0A1H3KEL4_9PSEU</name>
<dbReference type="FunFam" id="1.20.1740.10:FF:000001">
    <property type="entry name" value="Amino acid permease"/>
    <property type="match status" value="1"/>
</dbReference>
<gene>
    <name evidence="10" type="ORF">SAMN05216215_102817</name>
</gene>
<dbReference type="Pfam" id="PF00324">
    <property type="entry name" value="AA_permease"/>
    <property type="match status" value="1"/>
</dbReference>
<evidence type="ECO:0000256" key="7">
    <source>
        <dbReference type="ARBA" id="ARBA00023136"/>
    </source>
</evidence>
<feature type="transmembrane region" description="Helical" evidence="8">
    <location>
        <begin position="173"/>
        <end position="198"/>
    </location>
</feature>
<keyword evidence="6 8" id="KW-1133">Transmembrane helix</keyword>
<dbReference type="InterPro" id="IPR004841">
    <property type="entry name" value="AA-permease/SLC12A_dom"/>
</dbReference>
<keyword evidence="4 8" id="KW-0812">Transmembrane</keyword>
<dbReference type="GO" id="GO:0016020">
    <property type="term" value="C:membrane"/>
    <property type="evidence" value="ECO:0007669"/>
    <property type="project" value="UniProtKB-SubCell"/>
</dbReference>
<evidence type="ECO:0000256" key="6">
    <source>
        <dbReference type="ARBA" id="ARBA00022989"/>
    </source>
</evidence>
<dbReference type="Proteomes" id="UP000199529">
    <property type="component" value="Unassembled WGS sequence"/>
</dbReference>
<feature type="transmembrane region" description="Helical" evidence="8">
    <location>
        <begin position="103"/>
        <end position="121"/>
    </location>
</feature>
<comment type="similarity">
    <text evidence="2">Belongs to the amino acid-polyamine-organocation (APC) superfamily. Amino acid transporter (AAT) (TC 2.A.3.1) family.</text>
</comment>
<evidence type="ECO:0000313" key="11">
    <source>
        <dbReference type="Proteomes" id="UP000199529"/>
    </source>
</evidence>
<dbReference type="GO" id="GO:0055085">
    <property type="term" value="P:transmembrane transport"/>
    <property type="evidence" value="ECO:0007669"/>
    <property type="project" value="InterPro"/>
</dbReference>
<dbReference type="PIRSF" id="PIRSF006060">
    <property type="entry name" value="AA_transporter"/>
    <property type="match status" value="1"/>
</dbReference>
<feature type="transmembrane region" description="Helical" evidence="8">
    <location>
        <begin position="336"/>
        <end position="357"/>
    </location>
</feature>
<dbReference type="GO" id="GO:0006865">
    <property type="term" value="P:amino acid transport"/>
    <property type="evidence" value="ECO:0007669"/>
    <property type="project" value="UniProtKB-KW"/>
</dbReference>
<evidence type="ECO:0000256" key="4">
    <source>
        <dbReference type="ARBA" id="ARBA00022692"/>
    </source>
</evidence>
<keyword evidence="11" id="KW-1185">Reference proteome</keyword>
<evidence type="ECO:0000256" key="2">
    <source>
        <dbReference type="ARBA" id="ARBA00008583"/>
    </source>
</evidence>
<evidence type="ECO:0000256" key="8">
    <source>
        <dbReference type="SAM" id="Phobius"/>
    </source>
</evidence>
<evidence type="ECO:0000256" key="1">
    <source>
        <dbReference type="ARBA" id="ARBA00004141"/>
    </source>
</evidence>
<feature type="transmembrane region" description="Helical" evidence="8">
    <location>
        <begin position="310"/>
        <end position="330"/>
    </location>
</feature>
<sequence>MIAMGGIIGAGLFMGSGAVLAQVGPGSFLTYAVTGVLILFVMRMLGEMAAARPSVGSFTEYARSALGDWAGFAMAWLYWYFWVVIVGFEAVAGAELLQRWVHWPKWVLALALIMLMTATNLRSTRSYGEFEYWFAGIKVLAIILFIGLGLAYVTGLFPGKGADISHLYADGGLLPHGGGVVFTAVAAVVLSMVGAEIVTVAAAESKTPQRSITKATNTVLMRISVFYVGSMFLVAAIVPWATAKPGQSPYVSALDIMGIPYGGDIMNIVVLFAVLSCLNSGLFTASRMLFVLARRNEAPQRMLKRNDRGVPMWAILASTLGGYVCVGAAYLSPDGIFSFLLNSSGAVVLIIYLLICLSQLKLRPVLARERPGGLPVKMWAHPILPIVTAAGIVAILAGMALDEHTRSQVALSVVAFAICAGIYPVVRMVKRRAGERMNTTDQSVDDAVPAIRGE</sequence>
<evidence type="ECO:0000256" key="5">
    <source>
        <dbReference type="ARBA" id="ARBA00022970"/>
    </source>
</evidence>
<dbReference type="Gene3D" id="1.20.1740.10">
    <property type="entry name" value="Amino acid/polyamine transporter I"/>
    <property type="match status" value="1"/>
</dbReference>
<keyword evidence="3" id="KW-0813">Transport</keyword>
<dbReference type="STRING" id="418495.SAMN05216215_102817"/>
<proteinExistence type="inferred from homology"/>
<dbReference type="PANTHER" id="PTHR43495">
    <property type="entry name" value="GABA PERMEASE"/>
    <property type="match status" value="1"/>
</dbReference>
<feature type="domain" description="Amino acid permease/ SLC12A" evidence="9">
    <location>
        <begin position="1"/>
        <end position="426"/>
    </location>
</feature>
<feature type="transmembrane region" description="Helical" evidence="8">
    <location>
        <begin position="219"/>
        <end position="241"/>
    </location>
</feature>
<evidence type="ECO:0000256" key="3">
    <source>
        <dbReference type="ARBA" id="ARBA00022448"/>
    </source>
</evidence>
<feature type="transmembrane region" description="Helical" evidence="8">
    <location>
        <begin position="31"/>
        <end position="51"/>
    </location>
</feature>
<protein>
    <submittedName>
        <fullName evidence="10">Gamma-aminobutyrate:proton symporter, AAT family</fullName>
    </submittedName>
</protein>
<reference evidence="11" key="1">
    <citation type="submission" date="2016-10" db="EMBL/GenBank/DDBJ databases">
        <authorList>
            <person name="Varghese N."/>
            <person name="Submissions S."/>
        </authorList>
    </citation>
    <scope>NUCLEOTIDE SEQUENCE [LARGE SCALE GENOMIC DNA]</scope>
    <source>
        <strain evidence="11">CGMCC 4.3530</strain>
    </source>
</reference>
<dbReference type="EMBL" id="FNOK01000028">
    <property type="protein sequence ID" value="SDY50682.1"/>
    <property type="molecule type" value="Genomic_DNA"/>
</dbReference>
<organism evidence="10 11">
    <name type="scientific">Saccharopolyspora shandongensis</name>
    <dbReference type="NCBI Taxonomy" id="418495"/>
    <lineage>
        <taxon>Bacteria</taxon>
        <taxon>Bacillati</taxon>
        <taxon>Actinomycetota</taxon>
        <taxon>Actinomycetes</taxon>
        <taxon>Pseudonocardiales</taxon>
        <taxon>Pseudonocardiaceae</taxon>
        <taxon>Saccharopolyspora</taxon>
    </lineage>
</organism>
<feature type="transmembrane region" description="Helical" evidence="8">
    <location>
        <begin position="133"/>
        <end position="153"/>
    </location>
</feature>